<organism evidence="2 3">
    <name type="scientific">Hominisplanchenecus faecis</name>
    <dbReference type="NCBI Taxonomy" id="2885351"/>
    <lineage>
        <taxon>Bacteria</taxon>
        <taxon>Bacillati</taxon>
        <taxon>Bacillota</taxon>
        <taxon>Clostridia</taxon>
        <taxon>Lachnospirales</taxon>
        <taxon>Lachnospiraceae</taxon>
        <taxon>Hominisplanchenecus</taxon>
    </lineage>
</organism>
<dbReference type="EMBL" id="JAJEQE010000060">
    <property type="protein sequence ID" value="MCC2150180.1"/>
    <property type="molecule type" value="Genomic_DNA"/>
</dbReference>
<keyword evidence="3" id="KW-1185">Reference proteome</keyword>
<feature type="transmembrane region" description="Helical" evidence="1">
    <location>
        <begin position="12"/>
        <end position="35"/>
    </location>
</feature>
<protein>
    <submittedName>
        <fullName evidence="2">Pilus assembly protein</fullName>
    </submittedName>
</protein>
<reference evidence="2 3" key="1">
    <citation type="submission" date="2021-10" db="EMBL/GenBank/DDBJ databases">
        <title>Anaerobic single-cell dispensing facilitates the cultivation of human gut bacteria.</title>
        <authorList>
            <person name="Afrizal A."/>
        </authorList>
    </citation>
    <scope>NUCLEOTIDE SEQUENCE [LARGE SCALE GENOMIC DNA]</scope>
    <source>
        <strain evidence="2 3">CLA-AA-H246</strain>
    </source>
</reference>
<comment type="caution">
    <text evidence="2">The sequence shown here is derived from an EMBL/GenBank/DDBJ whole genome shotgun (WGS) entry which is preliminary data.</text>
</comment>
<keyword evidence="1" id="KW-1133">Transmembrane helix</keyword>
<evidence type="ECO:0000256" key="1">
    <source>
        <dbReference type="SAM" id="Phobius"/>
    </source>
</evidence>
<evidence type="ECO:0000313" key="2">
    <source>
        <dbReference type="EMBL" id="MCC2150180.1"/>
    </source>
</evidence>
<dbReference type="Proteomes" id="UP001299235">
    <property type="component" value="Unassembled WGS sequence"/>
</dbReference>
<gene>
    <name evidence="2" type="ORF">LKD42_13190</name>
</gene>
<sequence length="138" mass="15345">MQKIKRDLNGSFTVEAALLMTVLIPLLTALIYLGFYQHDKVWIANKTRTEAMEAALDPYRKNQTDWSGMLACGNVSGGVKRGKNKVTATGKATFRIPGFVARFFMGGQMEINSKAEVSVKNAKKQIQKYRNLQRAGEG</sequence>
<evidence type="ECO:0000313" key="3">
    <source>
        <dbReference type="Proteomes" id="UP001299235"/>
    </source>
</evidence>
<dbReference type="RefSeq" id="WP_248835990.1">
    <property type="nucleotide sequence ID" value="NZ_JAJEQE010000060.1"/>
</dbReference>
<proteinExistence type="predicted"/>
<accession>A0ABS8EY99</accession>
<keyword evidence="1" id="KW-0812">Transmembrane</keyword>
<keyword evidence="1" id="KW-0472">Membrane</keyword>
<name>A0ABS8EY99_9FIRM</name>